<dbReference type="Gene3D" id="2.130.10.10">
    <property type="entry name" value="YVTN repeat-like/Quinoprotein amine dehydrogenase"/>
    <property type="match status" value="2"/>
</dbReference>
<dbReference type="SUPFAM" id="SSF48371">
    <property type="entry name" value="ARM repeat"/>
    <property type="match status" value="1"/>
</dbReference>
<sequence length="1517" mass="162695">MRCHSLQALWGPSPPQHHVRAVLLVDDPASLWTGATDGVIVLWRLMSEIWPVSLLCGHTAEIAALEACNPDDACEPTEHISSSSYASTIRTKFDTDYYNKSGRAVISACIDGGVCTWDALTGRCRRRRHLPPWVGQPCAVSALPKSPRYVIIACNGTHVSLRHADAATKNTESGLESTPAGSGEKAGRGSGIKNSLVIVDTATLSVLHVLNNCALSVGSIAAMVVVPEHASKDHPTYSVTVCDLLGRLKVCSGVSVDQGKPGLGGPKGDMLEEANSEQNDCVGGMSSLSEVAEALSFSPDGLLLLLVLQSKWVIRSVSDGGVVAESAGIGAMQHGLKELAGLSECAGGCFLHGSGSKFLVWNTQGAAVLHSLSDIHEKTLSVEVLAYIPPTSHSHTTTVNYHFVQLGNLLLRSESEKSDGVEDVLMLEPQVTLWLTQRAPLWSAKLSVGMPLHDEEDKNHSTGQEELGNNLEEALLLGQAGLWADWFEVSGSKVDVSFSEASPQDNARTKPRASHPRVMESETFVTASMLLSGSFSVQSTLVYGFASGVIQLLELQVVNTMNSTGDKVNGGDEVQAVQNLFGHTGAILCLAEHSLPPLSEAAQGDRVLISGSMDCTVCIWNLRKGGELLAVLHHHVAPVRQLILPPHGTQAPWSHCFISVSDDHCVAVSSLETLSVERLFPGHAGTVKTVIWDCVRGFLACLCTSSGDQPVVTDQVYIWDLHSGARERILRGTPAHSMIAAFSSRLRKSADANSIFSGSSTSASALLAPTEELPNRPRPSRRPLKPSESISSITTVKSSPVSNPTILSSRPLVHKQPIRGASPLPGVATLQFDLFALMAPDLGSTSNSGEKESRALVAGLEESQIAAVLERVPGVEHSEDKVTSSSKEDSWLGTVQGRLLRTSLAFLHLWGVDQELDSSLLEELLVSKPQHIKVGSGLAGDRGAVTLSLPNQHATLELWKKSPEFCALRSLTNVALAQHLLHLSKPANLACSALAGFYSRSLAEKLPGSVNPCLEVYACFWQDPSEHVRMAARSLFHCAASRAIPSFLQLDMSTNRPSPHFENPLKSESESSSTYLRHSNSNGLSDTGAIAHITDWIQSYDGENWTATIGGTNQDARAARIIVSAALALWYPSLVQPEVAPTVAPMLLNLVRATHDRHSATAADVLAEGMESTWQMWIGAEIPQLIADVFFLIECLSGVGAPRPTSGQPLRAVPSATMAPAVAMAIRESLTGNLLTSLALADVPAFLDVVKSQLATFAPNSPVHLVGLMALIRLVRSHPKALIFYLDQLTALVMQTMDTGNLVLRKQCSQTAMGVLQEMVRMFPMVALHRGSTPSNAKLAVGDGVGDIRSLTIHVYDLNSATKLKVLDASGPPGHPALLASNKTSATAGGISALSFSPDGEGLVAFSQQGLTIRWWSLGAAWWDRLSRTLVPIQCTKLVLVPPWAGFSPRSSSSSMMAFVYRSSEQLEQDEVSRRLSEDMSPRLAFHNVDLAFRLEWKPNKKVSLLHHGQELGIFQL</sequence>
<dbReference type="InterPro" id="IPR001680">
    <property type="entry name" value="WD40_rpt"/>
</dbReference>
<dbReference type="InterPro" id="IPR015943">
    <property type="entry name" value="WD40/YVTN_repeat-like_dom_sf"/>
</dbReference>
<feature type="region of interest" description="Disordered" evidence="1">
    <location>
        <begin position="167"/>
        <end position="189"/>
    </location>
</feature>
<dbReference type="PANTHER" id="PTHR44099">
    <property type="entry name" value="RABCONNECTIN-3B, ISOFORM A"/>
    <property type="match status" value="1"/>
</dbReference>
<dbReference type="SUPFAM" id="SSF50978">
    <property type="entry name" value="WD40 repeat-like"/>
    <property type="match status" value="2"/>
</dbReference>
<gene>
    <name evidence="2" type="ORF">CSSPJE1EN1_LOCUS21426</name>
</gene>
<keyword evidence="3" id="KW-1185">Reference proteome</keyword>
<dbReference type="PANTHER" id="PTHR44099:SF4">
    <property type="entry name" value="RABCONNECTIN-3B, ISOFORM A"/>
    <property type="match status" value="1"/>
</dbReference>
<dbReference type="InterPro" id="IPR036322">
    <property type="entry name" value="WD40_repeat_dom_sf"/>
</dbReference>
<reference evidence="2" key="1">
    <citation type="submission" date="2024-02" db="EMBL/GenBank/DDBJ databases">
        <authorList>
            <consortium name="ELIXIR-Norway"/>
            <consortium name="Elixir Norway"/>
        </authorList>
    </citation>
    <scope>NUCLEOTIDE SEQUENCE</scope>
</reference>
<evidence type="ECO:0008006" key="4">
    <source>
        <dbReference type="Google" id="ProtNLM"/>
    </source>
</evidence>
<feature type="compositionally biased region" description="Polar residues" evidence="1">
    <location>
        <begin position="168"/>
        <end position="180"/>
    </location>
</feature>
<dbReference type="Pfam" id="PF00400">
    <property type="entry name" value="WD40"/>
    <property type="match status" value="1"/>
</dbReference>
<organism evidence="2 3">
    <name type="scientific">Sphagnum jensenii</name>
    <dbReference type="NCBI Taxonomy" id="128206"/>
    <lineage>
        <taxon>Eukaryota</taxon>
        <taxon>Viridiplantae</taxon>
        <taxon>Streptophyta</taxon>
        <taxon>Embryophyta</taxon>
        <taxon>Bryophyta</taxon>
        <taxon>Sphagnophytina</taxon>
        <taxon>Sphagnopsida</taxon>
        <taxon>Sphagnales</taxon>
        <taxon>Sphagnaceae</taxon>
        <taxon>Sphagnum</taxon>
    </lineage>
</organism>
<dbReference type="InterPro" id="IPR049916">
    <property type="entry name" value="WDR72-like"/>
</dbReference>
<name>A0ABP0X9Z2_9BRYO</name>
<feature type="compositionally biased region" description="Polar residues" evidence="1">
    <location>
        <begin position="790"/>
        <end position="808"/>
    </location>
</feature>
<accession>A0ABP0X9Z2</accession>
<feature type="region of interest" description="Disordered" evidence="1">
    <location>
        <begin position="1057"/>
        <end position="1080"/>
    </location>
</feature>
<feature type="region of interest" description="Disordered" evidence="1">
    <location>
        <begin position="766"/>
        <end position="808"/>
    </location>
</feature>
<evidence type="ECO:0000313" key="2">
    <source>
        <dbReference type="EMBL" id="CAK9275948.1"/>
    </source>
</evidence>
<evidence type="ECO:0000256" key="1">
    <source>
        <dbReference type="SAM" id="MobiDB-lite"/>
    </source>
</evidence>
<evidence type="ECO:0000313" key="3">
    <source>
        <dbReference type="Proteomes" id="UP001497444"/>
    </source>
</evidence>
<protein>
    <recommendedName>
        <fullName evidence="4">WD repeat-containing protein 7</fullName>
    </recommendedName>
</protein>
<feature type="compositionally biased region" description="Polar residues" evidence="1">
    <location>
        <begin position="1070"/>
        <end position="1080"/>
    </location>
</feature>
<proteinExistence type="predicted"/>
<dbReference type="Proteomes" id="UP001497444">
    <property type="component" value="Chromosome 7"/>
</dbReference>
<dbReference type="EMBL" id="OZ020102">
    <property type="protein sequence ID" value="CAK9275948.1"/>
    <property type="molecule type" value="Genomic_DNA"/>
</dbReference>
<dbReference type="InterPro" id="IPR016024">
    <property type="entry name" value="ARM-type_fold"/>
</dbReference>
<dbReference type="SMART" id="SM00320">
    <property type="entry name" value="WD40"/>
    <property type="match status" value="6"/>
</dbReference>